<sequence length="19" mass="2482">MVELKLLMYLYYGDFKYYE</sequence>
<accession>Q03HG2</accession>
<name>Q03HG2_PEDPA</name>
<proteinExistence type="predicted"/>
<organism evidence="1 2">
    <name type="scientific">Pediococcus pentosaceus (strain ATCC 25745 / CCUG 21536 / LMG 10740 / 183-1w)</name>
    <dbReference type="NCBI Taxonomy" id="278197"/>
    <lineage>
        <taxon>Bacteria</taxon>
        <taxon>Bacillati</taxon>
        <taxon>Bacillota</taxon>
        <taxon>Bacilli</taxon>
        <taxon>Lactobacillales</taxon>
        <taxon>Lactobacillaceae</taxon>
        <taxon>Pediococcus</taxon>
    </lineage>
</organism>
<dbReference type="AlphaFoldDB" id="Q03HG2"/>
<reference evidence="1 2" key="1">
    <citation type="journal article" date="2006" name="Proc. Natl. Acad. Sci. U.S.A.">
        <title>Comparative genomics of the lactic acid bacteria.</title>
        <authorList>
            <person name="Makarova K."/>
            <person name="Slesarev A."/>
            <person name="Wolf Y."/>
            <person name="Sorokin A."/>
            <person name="Mirkin B."/>
            <person name="Koonin E."/>
            <person name="Pavlov A."/>
            <person name="Pavlova N."/>
            <person name="Karamychev V."/>
            <person name="Polouchine N."/>
            <person name="Shakhova V."/>
            <person name="Grigoriev I."/>
            <person name="Lou Y."/>
            <person name="Rohksar D."/>
            <person name="Lucas S."/>
            <person name="Huang K."/>
            <person name="Goodstein D.M."/>
            <person name="Hawkins T."/>
            <person name="Plengvidhya V."/>
            <person name="Welker D."/>
            <person name="Hughes J."/>
            <person name="Goh Y."/>
            <person name="Benson A."/>
            <person name="Baldwin K."/>
            <person name="Lee J.H."/>
            <person name="Diaz-Muniz I."/>
            <person name="Dosti B."/>
            <person name="Smeianov V."/>
            <person name="Wechter W."/>
            <person name="Barabote R."/>
            <person name="Lorca G."/>
            <person name="Altermann E."/>
            <person name="Barrangou R."/>
            <person name="Ganesan B."/>
            <person name="Xie Y."/>
            <person name="Rawsthorne H."/>
            <person name="Tamir D."/>
            <person name="Parker C."/>
            <person name="Breidt F."/>
            <person name="Broadbent J."/>
            <person name="Hutkins R."/>
            <person name="O'Sullivan D."/>
            <person name="Steele J."/>
            <person name="Unlu G."/>
            <person name="Saier M."/>
            <person name="Klaenhammer T."/>
            <person name="Richardson P."/>
            <person name="Kozyavkin S."/>
            <person name="Weimer B."/>
            <person name="Mills D."/>
        </authorList>
    </citation>
    <scope>NUCLEOTIDE SEQUENCE [LARGE SCALE GENOMIC DNA]</scope>
    <source>
        <strain evidence="2">ATCC 25745 / CCUG 21536 / LMG 10740 / 183-1w</strain>
    </source>
</reference>
<protein>
    <submittedName>
        <fullName evidence="1">Uncharacterized protein</fullName>
    </submittedName>
</protein>
<dbReference type="Proteomes" id="UP000000773">
    <property type="component" value="Chromosome"/>
</dbReference>
<gene>
    <name evidence="1" type="ordered locus">PEPE_0263</name>
</gene>
<evidence type="ECO:0000313" key="2">
    <source>
        <dbReference type="Proteomes" id="UP000000773"/>
    </source>
</evidence>
<dbReference type="KEGG" id="ppe:PEPE_0263"/>
<dbReference type="EMBL" id="CP000422">
    <property type="protein sequence ID" value="ABJ67360.1"/>
    <property type="molecule type" value="Genomic_DNA"/>
</dbReference>
<dbReference type="HOGENOM" id="CLU_3429850_0_0_9"/>
<evidence type="ECO:0000313" key="1">
    <source>
        <dbReference type="EMBL" id="ABJ67360.1"/>
    </source>
</evidence>